<keyword evidence="1" id="KW-0812">Transmembrane</keyword>
<evidence type="ECO:0000256" key="1">
    <source>
        <dbReference type="SAM" id="Phobius"/>
    </source>
</evidence>
<gene>
    <name evidence="2" type="ORF">BO88DRAFT_174031</name>
</gene>
<evidence type="ECO:0000313" key="3">
    <source>
        <dbReference type="Proteomes" id="UP000248405"/>
    </source>
</evidence>
<keyword evidence="1" id="KW-0472">Membrane</keyword>
<organism evidence="2 3">
    <name type="scientific">Aspergillus vadensis (strain CBS 113365 / IMI 142717 / IBT 24658)</name>
    <dbReference type="NCBI Taxonomy" id="1448311"/>
    <lineage>
        <taxon>Eukaryota</taxon>
        <taxon>Fungi</taxon>
        <taxon>Dikarya</taxon>
        <taxon>Ascomycota</taxon>
        <taxon>Pezizomycotina</taxon>
        <taxon>Eurotiomycetes</taxon>
        <taxon>Eurotiomycetidae</taxon>
        <taxon>Eurotiales</taxon>
        <taxon>Aspergillaceae</taxon>
        <taxon>Aspergillus</taxon>
        <taxon>Aspergillus subgen. Circumdati</taxon>
    </lineage>
</organism>
<dbReference type="EMBL" id="KZ821616">
    <property type="protein sequence ID" value="PYH72963.1"/>
    <property type="molecule type" value="Genomic_DNA"/>
</dbReference>
<feature type="transmembrane region" description="Helical" evidence="1">
    <location>
        <begin position="20"/>
        <end position="47"/>
    </location>
</feature>
<proteinExistence type="predicted"/>
<dbReference type="GeneID" id="37206275"/>
<dbReference type="Proteomes" id="UP000248405">
    <property type="component" value="Unassembled WGS sequence"/>
</dbReference>
<dbReference type="AlphaFoldDB" id="A0A319C3Y1"/>
<keyword evidence="3" id="KW-1185">Reference proteome</keyword>
<name>A0A319C3Y1_ASPVC</name>
<sequence>MGTDSIILYLFLKCRLDTSIQYTFFVLSCISTSTSIFLLVLILTIIVTNTCE</sequence>
<reference evidence="2" key="1">
    <citation type="submission" date="2016-12" db="EMBL/GenBank/DDBJ databases">
        <title>The genomes of Aspergillus section Nigri reveals drivers in fungal speciation.</title>
        <authorList>
            <consortium name="DOE Joint Genome Institute"/>
            <person name="Vesth T.C."/>
            <person name="Nybo J."/>
            <person name="Theobald S."/>
            <person name="Brandl J."/>
            <person name="Frisvad J.C."/>
            <person name="Nielsen K.F."/>
            <person name="Lyhne E.K."/>
            <person name="Kogle M.E."/>
            <person name="Kuo A."/>
            <person name="Riley R."/>
            <person name="Clum A."/>
            <person name="Nolan M."/>
            <person name="Lipzen A."/>
            <person name="Salamov A."/>
            <person name="Henrissat B."/>
            <person name="Wiebenga A."/>
            <person name="De Vries R.P."/>
            <person name="Grigoriev I.V."/>
            <person name="Mortensen U.H."/>
            <person name="Andersen M.R."/>
            <person name="Baker S.E."/>
        </authorList>
    </citation>
    <scope>NUCLEOTIDE SEQUENCE [LARGE SCALE GENOMIC DNA]</scope>
    <source>
        <strain evidence="2">CBS 113365</strain>
    </source>
</reference>
<evidence type="ECO:0000313" key="2">
    <source>
        <dbReference type="EMBL" id="PYH72963.1"/>
    </source>
</evidence>
<keyword evidence="1" id="KW-1133">Transmembrane helix</keyword>
<protein>
    <submittedName>
        <fullName evidence="2">Uncharacterized protein</fullName>
    </submittedName>
</protein>
<accession>A0A319C3Y1</accession>
<dbReference type="RefSeq" id="XP_025566757.1">
    <property type="nucleotide sequence ID" value="XM_025701683.1"/>
</dbReference>